<dbReference type="EMBL" id="JBJKFK010002171">
    <property type="protein sequence ID" value="KAL3311515.1"/>
    <property type="molecule type" value="Genomic_DNA"/>
</dbReference>
<keyword evidence="4" id="KW-0217">Developmental protein</keyword>
<keyword evidence="14" id="KW-1185">Reference proteome</keyword>
<keyword evidence="6" id="KW-0493">Microtubule</keyword>
<dbReference type="PANTHER" id="PTHR13236">
    <property type="entry name" value="DYNEIN 2 LIGHT INTERMEDIATE CHAIN, ISOFORM 2"/>
    <property type="match status" value="1"/>
</dbReference>
<evidence type="ECO:0000256" key="9">
    <source>
        <dbReference type="ARBA" id="ARBA00023069"/>
    </source>
</evidence>
<keyword evidence="10" id="KW-0505">Motor protein</keyword>
<dbReference type="InterPro" id="IPR040045">
    <property type="entry name" value="DYNC2LI1"/>
</dbReference>
<evidence type="ECO:0000256" key="10">
    <source>
        <dbReference type="ARBA" id="ARBA00023175"/>
    </source>
</evidence>
<proteinExistence type="inferred from homology"/>
<evidence type="ECO:0000256" key="3">
    <source>
        <dbReference type="ARBA" id="ARBA00006831"/>
    </source>
</evidence>
<organism evidence="13 14">
    <name type="scientific">Cichlidogyrus casuarinus</name>
    <dbReference type="NCBI Taxonomy" id="1844966"/>
    <lineage>
        <taxon>Eukaryota</taxon>
        <taxon>Metazoa</taxon>
        <taxon>Spiralia</taxon>
        <taxon>Lophotrochozoa</taxon>
        <taxon>Platyhelminthes</taxon>
        <taxon>Monogenea</taxon>
        <taxon>Monopisthocotylea</taxon>
        <taxon>Dactylogyridea</taxon>
        <taxon>Ancyrocephalidae</taxon>
        <taxon>Cichlidogyrus</taxon>
    </lineage>
</organism>
<keyword evidence="8" id="KW-0243">Dynein</keyword>
<dbReference type="GO" id="GO:0005929">
    <property type="term" value="C:cilium"/>
    <property type="evidence" value="ECO:0007669"/>
    <property type="project" value="UniProtKB-SubCell"/>
</dbReference>
<name>A0ABD2PWE8_9PLAT</name>
<sequence length="324" mass="37022">MATIWDIAEKNVQNQTREFNSQDTARNIVFCGTKNSETKLNIWELGQGLELVDLLDIPIKCNTIENLSLVIVLNLREPDTIWNAIEVILDEIKQRIKKILSRLVKEKSNRLKEQLKSKLDKRLSLLPAEEQNNHSLDISPVTLTIVGNYFDEFLLMAQKKQELLENCLRLIAHSLGASLYFVSCVMGKNEPRKVIEAIIDQPSPTSQKHAVRIVTSSCANGKPVYIPFGMDSFSDLVNLLGLDQSGEKSLMDQCKEILMRNFPKNTSESQSKARNLEEDRIFAEPLIDELRRKYEQQFEQMRIEGQSKLREEIQQAYAGDANVV</sequence>
<evidence type="ECO:0000256" key="8">
    <source>
        <dbReference type="ARBA" id="ARBA00023017"/>
    </source>
</evidence>
<comment type="caution">
    <text evidence="13">The sequence shown here is derived from an EMBL/GenBank/DDBJ whole genome shotgun (WGS) entry which is preliminary data.</text>
</comment>
<comment type="subcellular location">
    <subcellularLocation>
        <location evidence="1">Cell projection</location>
        <location evidence="1">Cilium</location>
    </subcellularLocation>
    <subcellularLocation>
        <location evidence="2">Cytoplasm</location>
        <location evidence="2">Cytoskeleton</location>
    </subcellularLocation>
</comment>
<evidence type="ECO:0000313" key="14">
    <source>
        <dbReference type="Proteomes" id="UP001626550"/>
    </source>
</evidence>
<evidence type="ECO:0000313" key="13">
    <source>
        <dbReference type="EMBL" id="KAL3311515.1"/>
    </source>
</evidence>
<dbReference type="Proteomes" id="UP001626550">
    <property type="component" value="Unassembled WGS sequence"/>
</dbReference>
<evidence type="ECO:0000256" key="4">
    <source>
        <dbReference type="ARBA" id="ARBA00022473"/>
    </source>
</evidence>
<dbReference type="GO" id="GO:0030286">
    <property type="term" value="C:dynein complex"/>
    <property type="evidence" value="ECO:0007669"/>
    <property type="project" value="UniProtKB-KW"/>
</dbReference>
<dbReference type="PANTHER" id="PTHR13236:SF0">
    <property type="entry name" value="CYTOPLASMIC DYNEIN 2 LIGHT INTERMEDIATE CHAIN 1"/>
    <property type="match status" value="1"/>
</dbReference>
<gene>
    <name evidence="13" type="primary">DYNC2LI1</name>
    <name evidence="13" type="ORF">Ciccas_009902</name>
</gene>
<evidence type="ECO:0000256" key="7">
    <source>
        <dbReference type="ARBA" id="ARBA00022794"/>
    </source>
</evidence>
<reference evidence="13 14" key="1">
    <citation type="submission" date="2024-11" db="EMBL/GenBank/DDBJ databases">
        <title>Adaptive evolution of stress response genes in parasites aligns with host niche diversity.</title>
        <authorList>
            <person name="Hahn C."/>
            <person name="Resl P."/>
        </authorList>
    </citation>
    <scope>NUCLEOTIDE SEQUENCE [LARGE SCALE GENOMIC DNA]</scope>
    <source>
        <strain evidence="13">EGGRZ-B1_66</strain>
        <tissue evidence="13">Body</tissue>
    </source>
</reference>
<keyword evidence="9" id="KW-0969">Cilium</keyword>
<comment type="similarity">
    <text evidence="3">Belongs to the dynein light intermediate chain family.</text>
</comment>
<accession>A0ABD2PWE8</accession>
<evidence type="ECO:0000256" key="5">
    <source>
        <dbReference type="ARBA" id="ARBA00022490"/>
    </source>
</evidence>
<evidence type="ECO:0000256" key="12">
    <source>
        <dbReference type="ARBA" id="ARBA00023273"/>
    </source>
</evidence>
<dbReference type="AlphaFoldDB" id="A0ABD2PWE8"/>
<keyword evidence="11" id="KW-0206">Cytoskeleton</keyword>
<evidence type="ECO:0000256" key="2">
    <source>
        <dbReference type="ARBA" id="ARBA00004245"/>
    </source>
</evidence>
<keyword evidence="12" id="KW-0966">Cell projection</keyword>
<evidence type="ECO:0000256" key="1">
    <source>
        <dbReference type="ARBA" id="ARBA00004138"/>
    </source>
</evidence>
<keyword evidence="5" id="KW-0963">Cytoplasm</keyword>
<protein>
    <submittedName>
        <fullName evidence="13">Cytoplasmic dynein 2 light intermediate chain 1</fullName>
    </submittedName>
</protein>
<dbReference type="GO" id="GO:0030030">
    <property type="term" value="P:cell projection organization"/>
    <property type="evidence" value="ECO:0007669"/>
    <property type="project" value="UniProtKB-KW"/>
</dbReference>
<evidence type="ECO:0000256" key="11">
    <source>
        <dbReference type="ARBA" id="ARBA00023212"/>
    </source>
</evidence>
<dbReference type="GO" id="GO:0005874">
    <property type="term" value="C:microtubule"/>
    <property type="evidence" value="ECO:0007669"/>
    <property type="project" value="UniProtKB-KW"/>
</dbReference>
<keyword evidence="7" id="KW-0970">Cilium biogenesis/degradation</keyword>
<evidence type="ECO:0000256" key="6">
    <source>
        <dbReference type="ARBA" id="ARBA00022701"/>
    </source>
</evidence>